<proteinExistence type="predicted"/>
<dbReference type="SUPFAM" id="SSF48452">
    <property type="entry name" value="TPR-like"/>
    <property type="match status" value="2"/>
</dbReference>
<keyword evidence="4" id="KW-0418">Kinase</keyword>
<feature type="domain" description="Response regulatory" evidence="3">
    <location>
        <begin position="32"/>
        <end position="151"/>
    </location>
</feature>
<dbReference type="InterPro" id="IPR011990">
    <property type="entry name" value="TPR-like_helical_dom_sf"/>
</dbReference>
<comment type="caution">
    <text evidence="4">The sequence shown here is derived from an EMBL/GenBank/DDBJ whole genome shotgun (WGS) entry which is preliminary data.</text>
</comment>
<dbReference type="STRING" id="281362.AT959_17365"/>
<keyword evidence="5" id="KW-1185">Reference proteome</keyword>
<dbReference type="AlphaFoldDB" id="A0A133XG55"/>
<dbReference type="EMBL" id="LODL01000035">
    <property type="protein sequence ID" value="KXB29914.1"/>
    <property type="molecule type" value="Genomic_DNA"/>
</dbReference>
<evidence type="ECO:0000313" key="4">
    <source>
        <dbReference type="EMBL" id="KXB29914.1"/>
    </source>
</evidence>
<dbReference type="InterPro" id="IPR011006">
    <property type="entry name" value="CheY-like_superfamily"/>
</dbReference>
<organism evidence="4 5">
    <name type="scientific">Dechloromonas denitrificans</name>
    <dbReference type="NCBI Taxonomy" id="281362"/>
    <lineage>
        <taxon>Bacteria</taxon>
        <taxon>Pseudomonadati</taxon>
        <taxon>Pseudomonadota</taxon>
        <taxon>Betaproteobacteria</taxon>
        <taxon>Rhodocyclales</taxon>
        <taxon>Azonexaceae</taxon>
        <taxon>Dechloromonas</taxon>
    </lineage>
</organism>
<keyword evidence="1" id="KW-0597">Phosphoprotein</keyword>
<dbReference type="GO" id="GO:0016301">
    <property type="term" value="F:kinase activity"/>
    <property type="evidence" value="ECO:0007669"/>
    <property type="project" value="UniProtKB-KW"/>
</dbReference>
<protein>
    <submittedName>
        <fullName evidence="4">Histidine kinase</fullName>
    </submittedName>
</protein>
<dbReference type="SMART" id="SM00028">
    <property type="entry name" value="TPR"/>
    <property type="match status" value="5"/>
</dbReference>
<dbReference type="PANTHER" id="PTHR43228">
    <property type="entry name" value="TWO-COMPONENT RESPONSE REGULATOR"/>
    <property type="match status" value="1"/>
</dbReference>
<dbReference type="SUPFAM" id="SSF52172">
    <property type="entry name" value="CheY-like"/>
    <property type="match status" value="1"/>
</dbReference>
<evidence type="ECO:0000256" key="2">
    <source>
        <dbReference type="PROSITE-ProRule" id="PRU00339"/>
    </source>
</evidence>
<dbReference type="PROSITE" id="PS50005">
    <property type="entry name" value="TPR"/>
    <property type="match status" value="1"/>
</dbReference>
<feature type="repeat" description="TPR" evidence="2">
    <location>
        <begin position="255"/>
        <end position="288"/>
    </location>
</feature>
<dbReference type="Gene3D" id="3.40.50.2300">
    <property type="match status" value="1"/>
</dbReference>
<keyword evidence="2" id="KW-0802">TPR repeat</keyword>
<dbReference type="Pfam" id="PF13432">
    <property type="entry name" value="TPR_16"/>
    <property type="match status" value="1"/>
</dbReference>
<gene>
    <name evidence="4" type="ORF">AT959_17365</name>
</gene>
<feature type="modified residue" description="4-aspartylphosphate" evidence="1">
    <location>
        <position position="82"/>
    </location>
</feature>
<dbReference type="Pfam" id="PF00072">
    <property type="entry name" value="Response_reg"/>
    <property type="match status" value="1"/>
</dbReference>
<evidence type="ECO:0000313" key="5">
    <source>
        <dbReference type="Proteomes" id="UP000070186"/>
    </source>
</evidence>
<evidence type="ECO:0000259" key="3">
    <source>
        <dbReference type="PROSITE" id="PS50110"/>
    </source>
</evidence>
<dbReference type="PROSITE" id="PS50110">
    <property type="entry name" value="RESPONSE_REGULATORY"/>
    <property type="match status" value="1"/>
</dbReference>
<dbReference type="Gene3D" id="1.25.40.10">
    <property type="entry name" value="Tetratricopeptide repeat domain"/>
    <property type="match status" value="2"/>
</dbReference>
<name>A0A133XG55_9RHOO</name>
<dbReference type="Proteomes" id="UP000070186">
    <property type="component" value="Unassembled WGS sequence"/>
</dbReference>
<dbReference type="InterPro" id="IPR001789">
    <property type="entry name" value="Sig_transdc_resp-reg_receiver"/>
</dbReference>
<dbReference type="InterPro" id="IPR019734">
    <property type="entry name" value="TPR_rpt"/>
</dbReference>
<dbReference type="PANTHER" id="PTHR43228:SF1">
    <property type="entry name" value="TWO-COMPONENT RESPONSE REGULATOR ARR22"/>
    <property type="match status" value="1"/>
</dbReference>
<dbReference type="Pfam" id="PF13181">
    <property type="entry name" value="TPR_8"/>
    <property type="match status" value="1"/>
</dbReference>
<sequence length="573" mass="63402">MTNSSNLPEMSNSPLDNDEMLLVLQQSLTKKRVLIVDRHSPARDSLRLMLGALGVTAVHGAGNSAEVIRQVKSNRFDVILSDFVLDDGRDGQQLLEELRHAHLIPLSTVYLIITSERGYTNVVALAELAPDDYLIKPFTAEQLQARLIKAIYKKHVLRKIYEQIERGALQEAIAACDRVIQQQPLYMYDALRFKGELLHTLGRTHEAEEVFRRVLEGRVVPWAKMGLATALRDRGALDEAEQLAEQVTTEAPNYLSAYDFLASVHEAKGKLQAAQQVLQKAADASPHNTLRQRLVGDTAARNKDFLAAEKAYGKVIDRNRGSSLRSVDDFANLSRVLVERGDTTASRKIATEMKREWRGDKQAELAALVTESLCLDLEGAPEKARALVDQALELQQQVEVEGADKGKPVSQRLAIDLAHACYASGKAEAGQKIMRQVAAENHEDPHLIEHITSVFEKTGQPDAGKALLDQVNKQIIDLNNKGVLAARNGDLEGSVQLLIQAAEQVPNLQFLVNTAKAIFTLMDQKGWDAELAARAVDYLVRAQRKDRKSPKVASARELYVAVAKRHGIAPELL</sequence>
<accession>A0A133XG55</accession>
<dbReference type="InterPro" id="IPR052048">
    <property type="entry name" value="ST_Response_Regulator"/>
</dbReference>
<reference evidence="4 5" key="1">
    <citation type="submission" date="2015-12" db="EMBL/GenBank/DDBJ databases">
        <title>Nitrous oxide reduction kinetics distinguish bacteria harboring typical versus atypical NosZ.</title>
        <authorList>
            <person name="Yoon S."/>
            <person name="Nissen S."/>
            <person name="Park D."/>
            <person name="Sanford R.A."/>
            <person name="Loeffler F.E."/>
        </authorList>
    </citation>
    <scope>NUCLEOTIDE SEQUENCE [LARGE SCALE GENOMIC DNA]</scope>
    <source>
        <strain evidence="4 5">ATCC BAA-841</strain>
    </source>
</reference>
<dbReference type="GO" id="GO:0000160">
    <property type="term" value="P:phosphorelay signal transduction system"/>
    <property type="evidence" value="ECO:0007669"/>
    <property type="project" value="InterPro"/>
</dbReference>
<evidence type="ECO:0000256" key="1">
    <source>
        <dbReference type="PROSITE-ProRule" id="PRU00169"/>
    </source>
</evidence>
<keyword evidence="4" id="KW-0808">Transferase</keyword>
<dbReference type="SMART" id="SM00448">
    <property type="entry name" value="REC"/>
    <property type="match status" value="1"/>
</dbReference>